<feature type="region of interest" description="Disordered" evidence="1">
    <location>
        <begin position="677"/>
        <end position="745"/>
    </location>
</feature>
<feature type="compositionally biased region" description="Basic and acidic residues" evidence="1">
    <location>
        <begin position="1051"/>
        <end position="1063"/>
    </location>
</feature>
<feature type="region of interest" description="Disordered" evidence="1">
    <location>
        <begin position="1275"/>
        <end position="1462"/>
    </location>
</feature>
<gene>
    <name evidence="2" type="ORF">HJG63_001827</name>
</gene>
<feature type="compositionally biased region" description="Basic and acidic residues" evidence="1">
    <location>
        <begin position="717"/>
        <end position="732"/>
    </location>
</feature>
<protein>
    <submittedName>
        <fullName evidence="2">Uncharacterized protein</fullName>
    </submittedName>
</protein>
<dbReference type="InterPro" id="IPR031715">
    <property type="entry name" value="DUF4727"/>
</dbReference>
<feature type="compositionally biased region" description="Basic and acidic residues" evidence="1">
    <location>
        <begin position="1288"/>
        <end position="1302"/>
    </location>
</feature>
<organism evidence="2 3">
    <name type="scientific">Rousettus aegyptiacus</name>
    <name type="common">Egyptian fruit bat</name>
    <name type="synonym">Pteropus aegyptiacus</name>
    <dbReference type="NCBI Taxonomy" id="9407"/>
    <lineage>
        <taxon>Eukaryota</taxon>
        <taxon>Metazoa</taxon>
        <taxon>Chordata</taxon>
        <taxon>Craniata</taxon>
        <taxon>Vertebrata</taxon>
        <taxon>Euteleostomi</taxon>
        <taxon>Mammalia</taxon>
        <taxon>Eutheria</taxon>
        <taxon>Laurasiatheria</taxon>
        <taxon>Chiroptera</taxon>
        <taxon>Yinpterochiroptera</taxon>
        <taxon>Pteropodoidea</taxon>
        <taxon>Pteropodidae</taxon>
        <taxon>Rousettinae</taxon>
        <taxon>Rousettus</taxon>
    </lineage>
</organism>
<feature type="compositionally biased region" description="Polar residues" evidence="1">
    <location>
        <begin position="1364"/>
        <end position="1377"/>
    </location>
</feature>
<feature type="compositionally biased region" description="Polar residues" evidence="1">
    <location>
        <begin position="1453"/>
        <end position="1462"/>
    </location>
</feature>
<feature type="compositionally biased region" description="Basic and acidic residues" evidence="1">
    <location>
        <begin position="432"/>
        <end position="445"/>
    </location>
</feature>
<dbReference type="EMBL" id="JACASE010000002">
    <property type="protein sequence ID" value="KAF6493905.1"/>
    <property type="molecule type" value="Genomic_DNA"/>
</dbReference>
<accession>A0A7J8JC51</accession>
<keyword evidence="3" id="KW-1185">Reference proteome</keyword>
<sequence length="1589" mass="178225">MLLPLLGACAVVGPFQGPEWEPVRGLLTENHSCRDPRCCGNLLVLCLFLIWQVRHYWHQVTRTTPSTRRVTKVSSQKWAVPVMRHDTCFGLISKLFFGPGNKPTAQGLNAHVQQCAPKKRWGYRRTLQESRAQYLFSWQYSCQRPPWDFHTPSESTVSTTSLSSTSLLPQDSSWDVWQASWCLDDEHTHLTCKPLLPDLDMHQRMEQLLVYSQEESVPLEPVVRMRSHPTSMTLATSLPNLPSSQRLQFCSREFLPFPSNQQVGIPTWKSWGCPQEAWAPGKANLTLGRKDIRETQALEWANQRESSGEDAWEIQATERQLPTKSGMKNNVETNVLEWGSQRLVTSKTHGEILTPEWENQDKVGVENRAKIQELGKRNQREVGDENAPVMQAHIVENKKELKCKIDAGTQTPEWWNQDKSRDENAVETQAFEKNKKEARGEDEGATHAQGLGKQGQTGSKNGEEFQVPRWRKQDRLRGDIGTEIQVEERRNKDQVGGGNAVQTQVSGRENLGEVGKEDGIETQALRWGKQECVGSENVTAIQTPAWEKSHQGESEGASKIQELRGEIQKRLRHEFQAGWGSQGPRREKDAGETQITRRTNLREIREEDWIVIHALWWTDQKPGASEVDREFEISCWGNQDQIGGEHRAEIQVPEKRNQRKDRDEDCINTLAPEAEKQEQLKGETHVDVHPPGRNHEVFGDETRTDIQLPGKRNPRGFKGENGKETQELREENQSPLSNEINGKIHTPKWKNQEYIRGKNGANTQVSEVESWGKFRSKIDGETQFTEWKKEEQAGSENGIDIKPPEKRNQREAGGEAGTETWTPGKENQSQLRGDIAIQANLPEWKNQEQMDGENGTEIQVPEKRNQRESGGEDGTETHRPERGENLGQLDSEIEESHSPGRRNCEQIGGKNDAENQLLEKRNQREVGSEDGRKIQRFKGGNWRLLKSKVNGKTCSLEWKNQEQIGGEDGAEIQTQGKGNLRGTTADDGREIQAPGEDCQRQLRSQIDEEVQTQGQGHQNKGGDEDAAEIWDVASQRKCKAVDAGGPGIPRDGNKDQVRGKDAPESDLQVYCSESEGPPALTGSGYGAMEQEQEQALASPPCPEMKPLPHQGDGEHLASQSMAPARKHRVGINPASRQAPPKPQRSRQRDKQVDPGKVSGLAWQLQNPQSLAALRDQPSFCPSDSCGQTPQAATALAGSPIPLTVMPKWPVLKKSQRLLLESLMRRRMAHLKWGLPQRILESHSLFNVLGPCPLPFAGVQLPGLYTACELQRQQEKLHEAQGPRPGLRSTERSKRVRLPERKSSIQARALEKCGPQGADPMGISTHPPKPRRVRPPGGPREGQGVQKKAPPRPKPPAPRKPRLASKSQSWCGQESIQESSRENSRGRKMVRPGVSQMADRPPSRIRTSHSRAGHNYWSESTSQEASKPPKLKCQQPTHWRGGSLESVEGRGAEQQPSCSTDASSFKGNLHYAAARLNTTFLNKISWFPHLAKPQPSALDLSPRGSDPTPLLKVVDPSVREDSTEVHTPLKRDLQPPGHCCAGATLPKTESLQGQQEPENPNRAPRNLPASKKFGFAKYLRCFLLQHCFRK</sequence>
<feature type="compositionally biased region" description="Basic and acidic residues" evidence="1">
    <location>
        <begin position="802"/>
        <end position="813"/>
    </location>
</feature>
<name>A0A7J8JC51_ROUAE</name>
<evidence type="ECO:0000256" key="1">
    <source>
        <dbReference type="SAM" id="MobiDB-lite"/>
    </source>
</evidence>
<reference evidence="2 3" key="1">
    <citation type="journal article" date="2020" name="Nature">
        <title>Six reference-quality genomes reveal evolution of bat adaptations.</title>
        <authorList>
            <person name="Jebb D."/>
            <person name="Huang Z."/>
            <person name="Pippel M."/>
            <person name="Hughes G.M."/>
            <person name="Lavrichenko K."/>
            <person name="Devanna P."/>
            <person name="Winkler S."/>
            <person name="Jermiin L.S."/>
            <person name="Skirmuntt E.C."/>
            <person name="Katzourakis A."/>
            <person name="Burkitt-Gray L."/>
            <person name="Ray D.A."/>
            <person name="Sullivan K.A.M."/>
            <person name="Roscito J.G."/>
            <person name="Kirilenko B.M."/>
            <person name="Davalos L.M."/>
            <person name="Corthals A.P."/>
            <person name="Power M.L."/>
            <person name="Jones G."/>
            <person name="Ransome R.D."/>
            <person name="Dechmann D.K.N."/>
            <person name="Locatelli A.G."/>
            <person name="Puechmaille S.J."/>
            <person name="Fedrigo O."/>
            <person name="Jarvis E.D."/>
            <person name="Hiller M."/>
            <person name="Vernes S.C."/>
            <person name="Myers E.W."/>
            <person name="Teeling E.C."/>
        </authorList>
    </citation>
    <scope>NUCLEOTIDE SEQUENCE [LARGE SCALE GENOMIC DNA]</scope>
    <source>
        <strain evidence="2">MRouAeg1</strain>
        <tissue evidence="2">Muscle</tissue>
    </source>
</reference>
<proteinExistence type="predicted"/>
<feature type="compositionally biased region" description="Polar residues" evidence="1">
    <location>
        <begin position="1546"/>
        <end position="1557"/>
    </location>
</feature>
<feature type="region of interest" description="Disordered" evidence="1">
    <location>
        <begin position="959"/>
        <end position="1156"/>
    </location>
</feature>
<evidence type="ECO:0000313" key="2">
    <source>
        <dbReference type="EMBL" id="KAF6493905.1"/>
    </source>
</evidence>
<feature type="compositionally biased region" description="Polar residues" evidence="1">
    <location>
        <begin position="819"/>
        <end position="831"/>
    </location>
</feature>
<dbReference type="PANTHER" id="PTHR22379">
    <property type="entry name" value="RIKEN CDNA 4930407I10 GENE"/>
    <property type="match status" value="1"/>
</dbReference>
<comment type="caution">
    <text evidence="2">The sequence shown here is derived from an EMBL/GenBank/DDBJ whole genome shotgun (WGS) entry which is preliminary data.</text>
</comment>
<dbReference type="PANTHER" id="PTHR22379:SF1">
    <property type="entry name" value="RIKEN CDNA 4930407I10 GENE"/>
    <property type="match status" value="1"/>
</dbReference>
<feature type="region of interest" description="Disordered" evidence="1">
    <location>
        <begin position="432"/>
        <end position="466"/>
    </location>
</feature>
<feature type="region of interest" description="Disordered" evidence="1">
    <location>
        <begin position="775"/>
        <end position="933"/>
    </location>
</feature>
<feature type="compositionally biased region" description="Basic and acidic residues" evidence="1">
    <location>
        <begin position="911"/>
        <end position="933"/>
    </location>
</feature>
<dbReference type="Proteomes" id="UP000593571">
    <property type="component" value="Unassembled WGS sequence"/>
</dbReference>
<feature type="compositionally biased region" description="Basic and acidic residues" evidence="1">
    <location>
        <begin position="860"/>
        <end position="884"/>
    </location>
</feature>
<dbReference type="Pfam" id="PF15856">
    <property type="entry name" value="DUF4727"/>
    <property type="match status" value="1"/>
</dbReference>
<evidence type="ECO:0000313" key="3">
    <source>
        <dbReference type="Proteomes" id="UP000593571"/>
    </source>
</evidence>
<feature type="compositionally biased region" description="Basic and acidic residues" evidence="1">
    <location>
        <begin position="677"/>
        <end position="704"/>
    </location>
</feature>
<feature type="region of interest" description="Disordered" evidence="1">
    <location>
        <begin position="1541"/>
        <end position="1567"/>
    </location>
</feature>
<feature type="compositionally biased region" description="Basic and acidic residues" evidence="1">
    <location>
        <begin position="894"/>
        <end position="904"/>
    </location>
</feature>
<feature type="compositionally biased region" description="Basic and acidic residues" evidence="1">
    <location>
        <begin position="775"/>
        <end position="792"/>
    </location>
</feature>